<feature type="non-terminal residue" evidence="2">
    <location>
        <position position="1012"/>
    </location>
</feature>
<feature type="non-terminal residue" evidence="2">
    <location>
        <position position="1"/>
    </location>
</feature>
<proteinExistence type="predicted"/>
<protein>
    <submittedName>
        <fullName evidence="2">Uncharacterized protein</fullName>
    </submittedName>
</protein>
<dbReference type="EMBL" id="KN834097">
    <property type="protein sequence ID" value="KIK12295.1"/>
    <property type="molecule type" value="Genomic_DNA"/>
</dbReference>
<gene>
    <name evidence="2" type="ORF">PISMIDRAFT_65972</name>
</gene>
<dbReference type="HOGENOM" id="CLU_004591_2_1_1"/>
<dbReference type="Proteomes" id="UP000054018">
    <property type="component" value="Unassembled WGS sequence"/>
</dbReference>
<evidence type="ECO:0000313" key="3">
    <source>
        <dbReference type="Proteomes" id="UP000054018"/>
    </source>
</evidence>
<sequence length="1012" mass="114030">QAWFPWPDKQTCILDILRHLPRSLFSDTQLHVFLWGLSVLGVDGIPSTRMLKDLDNSLQSQYRAPSIRYQGSLGHVYYVNHLPSLIAQEMANPRIRMHIHHYPEDAGGRLDQPWQASRWLHEIDPSIATPMIRKGQQDFYVFELTKLTDGTVVVPERWYTKPSIQHSTSPSDLEYWAHAWRTQPIASGGASGYVIHRYDTVKVTANQLLLSFPHLLQTYQVDREPDPCNIIGRYHTTCLIETRGHGVLPWTLTDPTVGNRWRTQARGRRILSYMIWLYCDDTSGNTSKKWNKHNSFLFTAAGLPRAMVHKECNIHFLATSNIAPPLEMLDGIVDQLELAQMQGIWAWDVAAREMVLVVPAVLAMLGDNPMQSELACHIGLQGKFFCRNCWVKGVDLHTARERVDGVVMGPNRDDAPSSVETKSCLSESEEGSAQEDVMHRLKGKGRCLETMQDLMDRARRFLGPNAPRTRQDTTDKLCGMFHEVASGMSKVRYAKMKTDTGIKDTHMDVFVERILKHVKGLRAGTDKHTEAVNAVLQGRPVEQFMSPVWRLKGLDPHQDTPVEILHVILLGFVKYFWRDTMSRLNEVQKAELQVQLASFDVTGLGIPALAGHTLVQYAGSLTGRDFRAISQAAPFVLYDLVPCPCYEAFLALSALVPLVWKPCIENLEEHLAVLQVAINHFLNCTARWMPRWFNKPKFHILHHLPDHIQHFGPAILFATEGFESYNAVIRDHSIHSNRQAPSRDIAHGMARCHRVRHFLSGGKFHTREPMATDLPYSDNEHEWLACGSAVQSLVNINIPGHRNVIADFFGINGDATSTALHVPHALHHVERRLYQTCGLVVALNGEVCCTGDFVLAQDTHAPRALPIIGCLSEILQVCHSPAQHRNQASSLLLKTFQVIGSSDIYLLPQIQPSGWVVLSATALICGVNVQHNCAGNGCTGTSTVPVYEERERMTKTQQRISHRNPSDFILNTAQMRDATHVQQFRVQAQQLDRDWAIHMGAAAEFDARKLKA</sequence>
<dbReference type="PANTHER" id="PTHR31912:SF34">
    <property type="entry name" value="NOTOCHORD-RELATED PROTEIN"/>
    <property type="match status" value="1"/>
</dbReference>
<keyword evidence="3" id="KW-1185">Reference proteome</keyword>
<feature type="region of interest" description="Disordered" evidence="1">
    <location>
        <begin position="407"/>
        <end position="434"/>
    </location>
</feature>
<dbReference type="STRING" id="765257.A0A0C9XIX9"/>
<dbReference type="OrthoDB" id="2246127at2759"/>
<dbReference type="PANTHER" id="PTHR31912">
    <property type="entry name" value="IP13529P"/>
    <property type="match status" value="1"/>
</dbReference>
<evidence type="ECO:0000256" key="1">
    <source>
        <dbReference type="SAM" id="MobiDB-lite"/>
    </source>
</evidence>
<reference evidence="3" key="2">
    <citation type="submission" date="2015-01" db="EMBL/GenBank/DDBJ databases">
        <title>Evolutionary Origins and Diversification of the Mycorrhizal Mutualists.</title>
        <authorList>
            <consortium name="DOE Joint Genome Institute"/>
            <consortium name="Mycorrhizal Genomics Consortium"/>
            <person name="Kohler A."/>
            <person name="Kuo A."/>
            <person name="Nagy L.G."/>
            <person name="Floudas D."/>
            <person name="Copeland A."/>
            <person name="Barry K.W."/>
            <person name="Cichocki N."/>
            <person name="Veneault-Fourrey C."/>
            <person name="LaButti K."/>
            <person name="Lindquist E.A."/>
            <person name="Lipzen A."/>
            <person name="Lundell T."/>
            <person name="Morin E."/>
            <person name="Murat C."/>
            <person name="Riley R."/>
            <person name="Ohm R."/>
            <person name="Sun H."/>
            <person name="Tunlid A."/>
            <person name="Henrissat B."/>
            <person name="Grigoriev I.V."/>
            <person name="Hibbett D.S."/>
            <person name="Martin F."/>
        </authorList>
    </citation>
    <scope>NUCLEOTIDE SEQUENCE [LARGE SCALE GENOMIC DNA]</scope>
    <source>
        <strain evidence="3">441</strain>
    </source>
</reference>
<organism evidence="2 3">
    <name type="scientific">Pisolithus microcarpus 441</name>
    <dbReference type="NCBI Taxonomy" id="765257"/>
    <lineage>
        <taxon>Eukaryota</taxon>
        <taxon>Fungi</taxon>
        <taxon>Dikarya</taxon>
        <taxon>Basidiomycota</taxon>
        <taxon>Agaricomycotina</taxon>
        <taxon>Agaricomycetes</taxon>
        <taxon>Agaricomycetidae</taxon>
        <taxon>Boletales</taxon>
        <taxon>Sclerodermatineae</taxon>
        <taxon>Pisolithaceae</taxon>
        <taxon>Pisolithus</taxon>
    </lineage>
</organism>
<reference evidence="2 3" key="1">
    <citation type="submission" date="2014-04" db="EMBL/GenBank/DDBJ databases">
        <authorList>
            <consortium name="DOE Joint Genome Institute"/>
            <person name="Kuo A."/>
            <person name="Kohler A."/>
            <person name="Costa M.D."/>
            <person name="Nagy L.G."/>
            <person name="Floudas D."/>
            <person name="Copeland A."/>
            <person name="Barry K.W."/>
            <person name="Cichocki N."/>
            <person name="Veneault-Fourrey C."/>
            <person name="LaButti K."/>
            <person name="Lindquist E.A."/>
            <person name="Lipzen A."/>
            <person name="Lundell T."/>
            <person name="Morin E."/>
            <person name="Murat C."/>
            <person name="Sun H."/>
            <person name="Tunlid A."/>
            <person name="Henrissat B."/>
            <person name="Grigoriev I.V."/>
            <person name="Hibbett D.S."/>
            <person name="Martin F."/>
            <person name="Nordberg H.P."/>
            <person name="Cantor M.N."/>
            <person name="Hua S.X."/>
        </authorList>
    </citation>
    <scope>NUCLEOTIDE SEQUENCE [LARGE SCALE GENOMIC DNA]</scope>
    <source>
        <strain evidence="2 3">441</strain>
    </source>
</reference>
<evidence type="ECO:0000313" key="2">
    <source>
        <dbReference type="EMBL" id="KIK12295.1"/>
    </source>
</evidence>
<accession>A0A0C9XIX9</accession>
<dbReference type="AlphaFoldDB" id="A0A0C9XIX9"/>
<name>A0A0C9XIX9_9AGAM</name>